<reference evidence="1 2" key="1">
    <citation type="submission" date="2020-04" db="EMBL/GenBank/DDBJ databases">
        <authorList>
            <person name="Klaysubun C."/>
            <person name="Duangmal K."/>
            <person name="Lipun K."/>
        </authorList>
    </citation>
    <scope>NUCLEOTIDE SEQUENCE [LARGE SCALE GENOMIC DNA]</scope>
    <source>
        <strain evidence="1 2">K10HN5</strain>
    </source>
</reference>
<organism evidence="1 2">
    <name type="scientific">Pseudonocardia acidicola</name>
    <dbReference type="NCBI Taxonomy" id="2724939"/>
    <lineage>
        <taxon>Bacteria</taxon>
        <taxon>Bacillati</taxon>
        <taxon>Actinomycetota</taxon>
        <taxon>Actinomycetes</taxon>
        <taxon>Pseudonocardiales</taxon>
        <taxon>Pseudonocardiaceae</taxon>
        <taxon>Pseudonocardia</taxon>
    </lineage>
</organism>
<evidence type="ECO:0000313" key="2">
    <source>
        <dbReference type="Proteomes" id="UP000820669"/>
    </source>
</evidence>
<dbReference type="RefSeq" id="WP_169382614.1">
    <property type="nucleotide sequence ID" value="NZ_JAAXLA010000032.1"/>
</dbReference>
<comment type="caution">
    <text evidence="1">The sequence shown here is derived from an EMBL/GenBank/DDBJ whole genome shotgun (WGS) entry which is preliminary data.</text>
</comment>
<accession>A0ABX1SC86</accession>
<keyword evidence="2" id="KW-1185">Reference proteome</keyword>
<dbReference type="Proteomes" id="UP000820669">
    <property type="component" value="Unassembled WGS sequence"/>
</dbReference>
<dbReference type="EMBL" id="JAAXLA010000032">
    <property type="protein sequence ID" value="NMH99174.1"/>
    <property type="molecule type" value="Genomic_DNA"/>
</dbReference>
<protein>
    <submittedName>
        <fullName evidence="1">Uncharacterized protein</fullName>
    </submittedName>
</protein>
<proteinExistence type="predicted"/>
<gene>
    <name evidence="1" type="ORF">HF526_17925</name>
</gene>
<name>A0ABX1SC86_9PSEU</name>
<evidence type="ECO:0000313" key="1">
    <source>
        <dbReference type="EMBL" id="NMH99174.1"/>
    </source>
</evidence>
<sequence length="229" mass="25212">MTTPTGQGTVRLTSDDLRGTHHAEIVVFTKDAQGAGAIGVCYNNLGLPDDMSDTQFDARFRALDPDVLKVAFHGDAVWMNGPRRAVMDSATAEVLDEGKVTPVGDIPMRTVATVHVPDLDLFLGSERPPYTQLTVGRTTEWVFARGQQVYELVAPTGNVHVMQSCSQHVDPSLTLEQLPTLGERLQLPEGWQYRVRTLDEDLVVRAQRGGGDAHIVFDELENNYQRVDG</sequence>